<protein>
    <recommendedName>
        <fullName evidence="7">Myb-like domain-containing protein</fullName>
    </recommendedName>
</protein>
<evidence type="ECO:0008006" key="7">
    <source>
        <dbReference type="Google" id="ProtNLM"/>
    </source>
</evidence>
<feature type="region of interest" description="Disordered" evidence="4">
    <location>
        <begin position="322"/>
        <end position="357"/>
    </location>
</feature>
<name>A0A0G4EW52_VITBC</name>
<dbReference type="GO" id="GO:0003700">
    <property type="term" value="F:DNA-binding transcription factor activity"/>
    <property type="evidence" value="ECO:0007669"/>
    <property type="project" value="InterPro"/>
</dbReference>
<keyword evidence="3" id="KW-0539">Nucleus</keyword>
<feature type="compositionally biased region" description="Low complexity" evidence="4">
    <location>
        <begin position="742"/>
        <end position="757"/>
    </location>
</feature>
<evidence type="ECO:0000256" key="4">
    <source>
        <dbReference type="SAM" id="MobiDB-lite"/>
    </source>
</evidence>
<dbReference type="InterPro" id="IPR006447">
    <property type="entry name" value="Myb_dom_plants"/>
</dbReference>
<feature type="compositionally biased region" description="Polar residues" evidence="4">
    <location>
        <begin position="77"/>
        <end position="86"/>
    </location>
</feature>
<dbReference type="InParanoid" id="A0A0G4EW52"/>
<feature type="compositionally biased region" description="Gly residues" evidence="4">
    <location>
        <begin position="524"/>
        <end position="535"/>
    </location>
</feature>
<feature type="region of interest" description="Disordered" evidence="4">
    <location>
        <begin position="138"/>
        <end position="282"/>
    </location>
</feature>
<dbReference type="SUPFAM" id="SSF46689">
    <property type="entry name" value="Homeodomain-like"/>
    <property type="match status" value="1"/>
</dbReference>
<feature type="region of interest" description="Disordered" evidence="4">
    <location>
        <begin position="617"/>
        <end position="682"/>
    </location>
</feature>
<dbReference type="AlphaFoldDB" id="A0A0G4EW52"/>
<evidence type="ECO:0000256" key="3">
    <source>
        <dbReference type="ARBA" id="ARBA00023242"/>
    </source>
</evidence>
<keyword evidence="1" id="KW-0805">Transcription regulation</keyword>
<reference evidence="5 6" key="1">
    <citation type="submission" date="2014-11" db="EMBL/GenBank/DDBJ databases">
        <authorList>
            <person name="Zhu J."/>
            <person name="Qi W."/>
            <person name="Song R."/>
        </authorList>
    </citation>
    <scope>NUCLEOTIDE SEQUENCE [LARGE SCALE GENOMIC DNA]</scope>
</reference>
<feature type="compositionally biased region" description="Acidic residues" evidence="4">
    <location>
        <begin position="543"/>
        <end position="558"/>
    </location>
</feature>
<dbReference type="PANTHER" id="PTHR31442">
    <property type="entry name" value="HOMEODOMAIN-LIKE SUPERFAMILY PROTEIN-RELATED"/>
    <property type="match status" value="1"/>
</dbReference>
<sequence length="841" mass="86158">MTSSSQEAGFMPAADLQLDMHQRPTAAAALPEEPDIKRMRLDDGAARETSGLGIGLPALDSDKSLGEAFGLPPPDSLTANRRSASPSPAPVDPLLPIEANFGRMSPPSLPEDGLGGRLQPPSDPHGGMMHIASMSSNQHMPSHSAAFPSPHAADTSGFTNPSVFPPQSHNSPHSSAAMQARSSYPAALSTLPPNPTTPPVASQLCGQSVPRTDALGGMVDGGQLFRPQQHGVPDGHSFPPHSEAPPVGRPSPFPPPPMCGSPEMPPYSSDFRSPPTQIACHPQTDHNMSVFANCNNPAPAMNTDAFFSGLPAEQVPPPLSFSSQAMSPPGSRGGGQIGGEAYGSWQPPPIASRAAPPPVAPVMTPAMPAAHESSLCGRAVDVPPPEYMMGDSGMCASIGGPASGMATMGGAALSVCPFSSAGMVGGGLPLSPAMLSPQGQIGARRANKRFNWSEPLHAIFLEGVAHAGGINDCTPQKILGYMQMATQEGRVPPDIVITRNHVASHLQKHRMRMAKLEEEQTAHEGGGGRASGGGGGDRHNGDRDEEEESVVDDDDDEAASPAGGGGDGRTYLCTSANLIKLEGVTMKVDPPDAPAARKPAVAVAISAIAEMAVGLEGDDKKGTADEEEAEAGGDTDKFVESQPAAAAAGGGGSGDSEGSDSSTSNRREAGVEPSTGDVAIGPVTLCGGEATAKARLLLDAAASLQRKAAQVVVDQQAAVTDEADEVAEGLQRIIENTLPQEEGAPAAAAAAAASEDAPGPPLATMPAAIARRASDEGSNPAGGDATDAEQLQNQSEMLVIKATIIKQQSDKVCELQANQEMLERVADMADAPKQDELRPAS</sequence>
<dbReference type="InterPro" id="IPR009057">
    <property type="entry name" value="Homeodomain-like_sf"/>
</dbReference>
<feature type="compositionally biased region" description="Polar residues" evidence="4">
    <location>
        <begin position="156"/>
        <end position="182"/>
    </location>
</feature>
<dbReference type="EMBL" id="CDMY01000330">
    <property type="protein sequence ID" value="CEM02575.1"/>
    <property type="molecule type" value="Genomic_DNA"/>
</dbReference>
<proteinExistence type="predicted"/>
<dbReference type="PANTHER" id="PTHR31442:SF29">
    <property type="entry name" value="HOMEODOMAIN-LIKE SUPERFAMILY PROTEIN"/>
    <property type="match status" value="1"/>
</dbReference>
<evidence type="ECO:0000313" key="6">
    <source>
        <dbReference type="Proteomes" id="UP000041254"/>
    </source>
</evidence>
<dbReference type="GO" id="GO:0003677">
    <property type="term" value="F:DNA binding"/>
    <property type="evidence" value="ECO:0007669"/>
    <property type="project" value="InterPro"/>
</dbReference>
<gene>
    <name evidence="5" type="ORF">Vbra_13692</name>
</gene>
<feature type="region of interest" description="Disordered" evidence="4">
    <location>
        <begin position="21"/>
        <end position="100"/>
    </location>
</feature>
<feature type="region of interest" description="Disordered" evidence="4">
    <location>
        <begin position="517"/>
        <end position="570"/>
    </location>
</feature>
<accession>A0A0G4EW52</accession>
<feature type="compositionally biased region" description="Basic and acidic residues" evidence="4">
    <location>
        <begin position="34"/>
        <end position="46"/>
    </location>
</feature>
<dbReference type="OrthoDB" id="60033at2759"/>
<evidence type="ECO:0000256" key="2">
    <source>
        <dbReference type="ARBA" id="ARBA00023163"/>
    </source>
</evidence>
<feature type="region of interest" description="Disordered" evidence="4">
    <location>
        <begin position="742"/>
        <end position="763"/>
    </location>
</feature>
<dbReference type="NCBIfam" id="TIGR01557">
    <property type="entry name" value="myb_SHAQKYF"/>
    <property type="match status" value="1"/>
</dbReference>
<feature type="compositionally biased region" description="Gly residues" evidence="4">
    <location>
        <begin position="331"/>
        <end position="341"/>
    </location>
</feature>
<keyword evidence="6" id="KW-1185">Reference proteome</keyword>
<dbReference type="VEuPathDB" id="CryptoDB:Vbra_13692"/>
<dbReference type="Proteomes" id="UP000041254">
    <property type="component" value="Unassembled WGS sequence"/>
</dbReference>
<evidence type="ECO:0000256" key="1">
    <source>
        <dbReference type="ARBA" id="ARBA00023015"/>
    </source>
</evidence>
<dbReference type="InterPro" id="IPR044841">
    <property type="entry name" value="LUX/BOA-like"/>
</dbReference>
<organism evidence="5 6">
    <name type="scientific">Vitrella brassicaformis (strain CCMP3155)</name>
    <dbReference type="NCBI Taxonomy" id="1169540"/>
    <lineage>
        <taxon>Eukaryota</taxon>
        <taxon>Sar</taxon>
        <taxon>Alveolata</taxon>
        <taxon>Colpodellida</taxon>
        <taxon>Vitrellaceae</taxon>
        <taxon>Vitrella</taxon>
    </lineage>
</organism>
<dbReference type="STRING" id="1169540.A0A0G4EW52"/>
<feature type="compositionally biased region" description="Pro residues" evidence="4">
    <location>
        <begin position="346"/>
        <end position="357"/>
    </location>
</feature>
<keyword evidence="2" id="KW-0804">Transcription</keyword>
<dbReference type="Gene3D" id="1.10.10.60">
    <property type="entry name" value="Homeodomain-like"/>
    <property type="match status" value="1"/>
</dbReference>
<feature type="compositionally biased region" description="Low complexity" evidence="4">
    <location>
        <begin position="139"/>
        <end position="153"/>
    </location>
</feature>
<evidence type="ECO:0000313" key="5">
    <source>
        <dbReference type="EMBL" id="CEM02575.1"/>
    </source>
</evidence>
<feature type="compositionally biased region" description="Pro residues" evidence="4">
    <location>
        <begin position="247"/>
        <end position="265"/>
    </location>
</feature>